<evidence type="ECO:0000313" key="1">
    <source>
        <dbReference type="EMBL" id="KAK6764677.1"/>
    </source>
</evidence>
<accession>A0ABR1EPW1</accession>
<dbReference type="PANTHER" id="PTHR47331:SF1">
    <property type="entry name" value="GAG-LIKE PROTEIN"/>
    <property type="match status" value="1"/>
</dbReference>
<gene>
    <name evidence="1" type="primary">Necator_chrX.g25014</name>
    <name evidence="1" type="ORF">RB195_024849</name>
</gene>
<keyword evidence="2" id="KW-1185">Reference proteome</keyword>
<protein>
    <recommendedName>
        <fullName evidence="3">Reverse transcriptase domain-containing protein</fullName>
    </recommendedName>
</protein>
<evidence type="ECO:0008006" key="3">
    <source>
        <dbReference type="Google" id="ProtNLM"/>
    </source>
</evidence>
<organism evidence="1 2">
    <name type="scientific">Necator americanus</name>
    <name type="common">Human hookworm</name>
    <dbReference type="NCBI Taxonomy" id="51031"/>
    <lineage>
        <taxon>Eukaryota</taxon>
        <taxon>Metazoa</taxon>
        <taxon>Ecdysozoa</taxon>
        <taxon>Nematoda</taxon>
        <taxon>Chromadorea</taxon>
        <taxon>Rhabditida</taxon>
        <taxon>Rhabditina</taxon>
        <taxon>Rhabditomorpha</taxon>
        <taxon>Strongyloidea</taxon>
        <taxon>Ancylostomatidae</taxon>
        <taxon>Bunostominae</taxon>
        <taxon>Necator</taxon>
    </lineage>
</organism>
<dbReference type="EMBL" id="JAVFWL010000006">
    <property type="protein sequence ID" value="KAK6764677.1"/>
    <property type="molecule type" value="Genomic_DNA"/>
</dbReference>
<proteinExistence type="predicted"/>
<dbReference type="SUPFAM" id="SSF56672">
    <property type="entry name" value="DNA/RNA polymerases"/>
    <property type="match status" value="1"/>
</dbReference>
<dbReference type="PANTHER" id="PTHR47331">
    <property type="entry name" value="PHD-TYPE DOMAIN-CONTAINING PROTEIN"/>
    <property type="match status" value="1"/>
</dbReference>
<reference evidence="1 2" key="1">
    <citation type="submission" date="2023-08" db="EMBL/GenBank/DDBJ databases">
        <title>A Necator americanus chromosomal reference genome.</title>
        <authorList>
            <person name="Ilik V."/>
            <person name="Petrzelkova K.J."/>
            <person name="Pardy F."/>
            <person name="Fuh T."/>
            <person name="Niatou-Singa F.S."/>
            <person name="Gouil Q."/>
            <person name="Baker L."/>
            <person name="Ritchie M.E."/>
            <person name="Jex A.R."/>
            <person name="Gazzola D."/>
            <person name="Li H."/>
            <person name="Toshio Fujiwara R."/>
            <person name="Zhan B."/>
            <person name="Aroian R.V."/>
            <person name="Pafco B."/>
            <person name="Schwarz E.M."/>
        </authorList>
    </citation>
    <scope>NUCLEOTIDE SEQUENCE [LARGE SCALE GENOMIC DNA]</scope>
    <source>
        <strain evidence="1 2">Aroian</strain>
        <tissue evidence="1">Whole animal</tissue>
    </source>
</reference>
<dbReference type="InterPro" id="IPR043502">
    <property type="entry name" value="DNA/RNA_pol_sf"/>
</dbReference>
<comment type="caution">
    <text evidence="1">The sequence shown here is derived from an EMBL/GenBank/DDBJ whole genome shotgun (WGS) entry which is preliminary data.</text>
</comment>
<evidence type="ECO:0000313" key="2">
    <source>
        <dbReference type="Proteomes" id="UP001303046"/>
    </source>
</evidence>
<name>A0ABR1EPW1_NECAM</name>
<sequence length="199" mass="23018">MKRDEYYVGFPWKETTSTLPDNKSIAATRPESIVPKLVKDPAMLRQHIEIIMSQREQGVIEEVDESALSEGPIVHYLAHRAVVTPHKKTTKLRVVFDVSAPLKEHPLLNDVLLPKICDILLRFRIGDMAITGDVEEAFLQVRLHLWDRDATRFLWLRDIAQPISLANTVTYGFARMNRLELFPFPSRIDNQVSLRHIRR</sequence>
<dbReference type="Proteomes" id="UP001303046">
    <property type="component" value="Unassembled WGS sequence"/>
</dbReference>